<evidence type="ECO:0000313" key="3">
    <source>
        <dbReference type="EMBL" id="SNX46745.1"/>
    </source>
</evidence>
<feature type="chain" id="PRO_5012805773" evidence="1">
    <location>
        <begin position="25"/>
        <end position="202"/>
    </location>
</feature>
<dbReference type="CDD" id="cd12797">
    <property type="entry name" value="M23_peptidase"/>
    <property type="match status" value="1"/>
</dbReference>
<dbReference type="PANTHER" id="PTHR21666:SF268">
    <property type="entry name" value="PEPTIDASE M23 DOMAIN-CONTAINING PROTEIN"/>
    <property type="match status" value="1"/>
</dbReference>
<name>A0A240EFK1_9GAMM</name>
<evidence type="ECO:0000259" key="2">
    <source>
        <dbReference type="Pfam" id="PF01551"/>
    </source>
</evidence>
<keyword evidence="4" id="KW-1185">Reference proteome</keyword>
<dbReference type="PROSITE" id="PS51257">
    <property type="entry name" value="PROKAR_LIPOPROTEIN"/>
    <property type="match status" value="1"/>
</dbReference>
<dbReference type="Proteomes" id="UP000219042">
    <property type="component" value="Unassembled WGS sequence"/>
</dbReference>
<dbReference type="Gene3D" id="2.70.70.10">
    <property type="entry name" value="Glucose Permease (Domain IIA)"/>
    <property type="match status" value="1"/>
</dbReference>
<dbReference type="GO" id="GO:0004222">
    <property type="term" value="F:metalloendopeptidase activity"/>
    <property type="evidence" value="ECO:0007669"/>
    <property type="project" value="TreeGrafter"/>
</dbReference>
<protein>
    <submittedName>
        <fullName evidence="3">Peptidase family M23</fullName>
    </submittedName>
</protein>
<reference evidence="4" key="1">
    <citation type="submission" date="2016-09" db="EMBL/GenBank/DDBJ databases">
        <authorList>
            <person name="Varghese N."/>
            <person name="Submissions S."/>
        </authorList>
    </citation>
    <scope>NUCLEOTIDE SEQUENCE [LARGE SCALE GENOMIC DNA]</scope>
    <source>
        <strain evidence="4">ANC 4466</strain>
    </source>
</reference>
<dbReference type="InterPro" id="IPR050570">
    <property type="entry name" value="Cell_wall_metabolism_enzyme"/>
</dbReference>
<proteinExistence type="predicted"/>
<feature type="domain" description="M23ase beta-sheet core" evidence="2">
    <location>
        <begin position="79"/>
        <end position="178"/>
    </location>
</feature>
<organism evidence="3 4">
    <name type="scientific">Acinetobacter puyangensis</name>
    <dbReference type="NCBI Taxonomy" id="1096779"/>
    <lineage>
        <taxon>Bacteria</taxon>
        <taxon>Pseudomonadati</taxon>
        <taxon>Pseudomonadota</taxon>
        <taxon>Gammaproteobacteria</taxon>
        <taxon>Moraxellales</taxon>
        <taxon>Moraxellaceae</taxon>
        <taxon>Acinetobacter</taxon>
    </lineage>
</organism>
<dbReference type="RefSeq" id="WP_228150486.1">
    <property type="nucleotide sequence ID" value="NZ_BAABHT010000004.1"/>
</dbReference>
<accession>A0A240EFK1</accession>
<sequence>MDRRYCSILLRCIGITGLIGLVSACQPPVSGEAVGIQYPMVYMQLSQQELPLQLGIPVEGVTARQIQDTWGAARSEGRTHQGVDIFAKRGTPVLSSTVGIVSQIGTNNLGGKVVWVLGPNLSRHYYAHLDNYAENIAEGDWVDVGEVIGYVGNTGNAQSTPPHLHYGIYLSGQGAVNPYPYLKFTQTSKSTDIHNSNDFSES</sequence>
<dbReference type="EMBL" id="OANT01000018">
    <property type="protein sequence ID" value="SNX46745.1"/>
    <property type="molecule type" value="Genomic_DNA"/>
</dbReference>
<dbReference type="SUPFAM" id="SSF51261">
    <property type="entry name" value="Duplicated hybrid motif"/>
    <property type="match status" value="1"/>
</dbReference>
<feature type="signal peptide" evidence="1">
    <location>
        <begin position="1"/>
        <end position="24"/>
    </location>
</feature>
<keyword evidence="1" id="KW-0732">Signal</keyword>
<gene>
    <name evidence="3" type="ORF">SAMN05421731_11810</name>
</gene>
<dbReference type="Pfam" id="PF01551">
    <property type="entry name" value="Peptidase_M23"/>
    <property type="match status" value="1"/>
</dbReference>
<dbReference type="InterPro" id="IPR011055">
    <property type="entry name" value="Dup_hybrid_motif"/>
</dbReference>
<evidence type="ECO:0000256" key="1">
    <source>
        <dbReference type="SAM" id="SignalP"/>
    </source>
</evidence>
<dbReference type="AlphaFoldDB" id="A0A240EFK1"/>
<dbReference type="InterPro" id="IPR016047">
    <property type="entry name" value="M23ase_b-sheet_dom"/>
</dbReference>
<dbReference type="PANTHER" id="PTHR21666">
    <property type="entry name" value="PEPTIDASE-RELATED"/>
    <property type="match status" value="1"/>
</dbReference>
<evidence type="ECO:0000313" key="4">
    <source>
        <dbReference type="Proteomes" id="UP000219042"/>
    </source>
</evidence>